<sequence>MRQIFILILCISIFSCKSDKKRKGAPIIKSTNKVGIKKIQTTNKDSIVEYINVNGEEYVNQIWVVNKKNDTIGGNYFEAIFKDTTQLGEVTEFRFILEPRISYNSDMYILLPTYDEELKDDFSNLFEIELDTFYSLKNDKIPHPELTELDLPLNLIVHFGLIYEESGSKRVRGVIIERNKLNNKNFGRRLFFDKSLYVKE</sequence>
<keyword evidence="2" id="KW-1185">Reference proteome</keyword>
<comment type="caution">
    <text evidence="1">The sequence shown here is derived from an EMBL/GenBank/DDBJ whole genome shotgun (WGS) entry which is preliminary data.</text>
</comment>
<dbReference type="AlphaFoldDB" id="A0A2K1E109"/>
<dbReference type="Proteomes" id="UP000236641">
    <property type="component" value="Unassembled WGS sequence"/>
</dbReference>
<evidence type="ECO:0000313" key="2">
    <source>
        <dbReference type="Proteomes" id="UP000236641"/>
    </source>
</evidence>
<evidence type="ECO:0000313" key="1">
    <source>
        <dbReference type="EMBL" id="PNQ73958.1"/>
    </source>
</evidence>
<name>A0A2K1E109_9FLAO</name>
<gene>
    <name evidence="1" type="ORF">C1T31_06450</name>
</gene>
<dbReference type="OrthoDB" id="1357696at2"/>
<proteinExistence type="predicted"/>
<dbReference type="RefSeq" id="WP_103051654.1">
    <property type="nucleotide sequence ID" value="NZ_POWF01000002.1"/>
</dbReference>
<dbReference type="EMBL" id="POWF01000002">
    <property type="protein sequence ID" value="PNQ73958.1"/>
    <property type="molecule type" value="Genomic_DNA"/>
</dbReference>
<organism evidence="1 2">
    <name type="scientific">Hanstruepera neustonica</name>
    <dbReference type="NCBI Taxonomy" id="1445657"/>
    <lineage>
        <taxon>Bacteria</taxon>
        <taxon>Pseudomonadati</taxon>
        <taxon>Bacteroidota</taxon>
        <taxon>Flavobacteriia</taxon>
        <taxon>Flavobacteriales</taxon>
        <taxon>Flavobacteriaceae</taxon>
        <taxon>Hanstruepera</taxon>
    </lineage>
</organism>
<reference evidence="1 2" key="1">
    <citation type="submission" date="2018-01" db="EMBL/GenBank/DDBJ databases">
        <title>The draft genome of Hanstruepera neustonica JCM19743.</title>
        <authorList>
            <person name="He R.-H."/>
            <person name="Du Z.-J."/>
        </authorList>
    </citation>
    <scope>NUCLEOTIDE SEQUENCE [LARGE SCALE GENOMIC DNA]</scope>
    <source>
        <strain evidence="1 2">JCM19743</strain>
    </source>
</reference>
<protein>
    <recommendedName>
        <fullName evidence="3">Lipoprotein</fullName>
    </recommendedName>
</protein>
<accession>A0A2K1E109</accession>
<evidence type="ECO:0008006" key="3">
    <source>
        <dbReference type="Google" id="ProtNLM"/>
    </source>
</evidence>
<dbReference type="PROSITE" id="PS51257">
    <property type="entry name" value="PROKAR_LIPOPROTEIN"/>
    <property type="match status" value="1"/>
</dbReference>